<gene>
    <name evidence="3" type="ORF">K9W45_03165</name>
</gene>
<dbReference type="EMBL" id="CP084166">
    <property type="protein sequence ID" value="UJG41470.1"/>
    <property type="molecule type" value="Genomic_DNA"/>
</dbReference>
<evidence type="ECO:0000259" key="2">
    <source>
        <dbReference type="Pfam" id="PF04961"/>
    </source>
</evidence>
<proteinExistence type="predicted"/>
<evidence type="ECO:0000313" key="3">
    <source>
        <dbReference type="EMBL" id="UJG41470.1"/>
    </source>
</evidence>
<dbReference type="InterPro" id="IPR036178">
    <property type="entry name" value="Formintransfe-cycloase-like_sf"/>
</dbReference>
<dbReference type="Pfam" id="PF04961">
    <property type="entry name" value="FTCD_C"/>
    <property type="match status" value="1"/>
</dbReference>
<keyword evidence="1" id="KW-0175">Coiled coil</keyword>
<feature type="coiled-coil region" evidence="1">
    <location>
        <begin position="181"/>
        <end position="208"/>
    </location>
</feature>
<protein>
    <submittedName>
        <fullName evidence="3">Cyclodeaminase/cyclohydrolase family protein</fullName>
    </submittedName>
</protein>
<sequence length="213" mass="23274">MGEELLINKKIVDFLDELASDSPAPGGGSAACIAGAMGASLGSMVARLTIGKKGYEEVEEFFKEKLEKTEELRKDLTNLVDKDANAFSGVIEAFKMPKETEEQKAARSAKILEEYKKAAEVPMLTCKKCREVIDLLAEMGTKGNKNALSDIAVGALCALTGLRSAAHNVEINLGYIKTKDAEYADKMYKELEELLEGIEEKVNKLDEDVRATF</sequence>
<accession>A0A9Y1FLL5</accession>
<organism evidence="3">
    <name type="scientific">Candidatus Heimdallarchaeum aukensis</name>
    <dbReference type="NCBI Taxonomy" id="2876573"/>
    <lineage>
        <taxon>Archaea</taxon>
        <taxon>Promethearchaeati</taxon>
        <taxon>Candidatus Heimdallarchaeota</taxon>
        <taxon>Candidatus Heimdallarchaeia (ex Rinke et al. 2021) (nom. nud.)</taxon>
        <taxon>Candidatus Heimdallarchaeales</taxon>
        <taxon>Candidatus Heimdallarchaeaceae</taxon>
        <taxon>Candidatus Heimdallarchaeum</taxon>
    </lineage>
</organism>
<dbReference type="InterPro" id="IPR007044">
    <property type="entry name" value="Cyclodeamin/CycHdrlase"/>
</dbReference>
<dbReference type="Gene3D" id="1.20.120.680">
    <property type="entry name" value="Formiminotetrahydrofolate cyclodeaminase monomer, up-and-down helical bundle"/>
    <property type="match status" value="1"/>
</dbReference>
<dbReference type="GO" id="GO:0003824">
    <property type="term" value="F:catalytic activity"/>
    <property type="evidence" value="ECO:0007669"/>
    <property type="project" value="InterPro"/>
</dbReference>
<dbReference type="SUPFAM" id="SSF101262">
    <property type="entry name" value="Methenyltetrahydrofolate cyclohydrolase-like"/>
    <property type="match status" value="1"/>
</dbReference>
<reference evidence="3" key="1">
    <citation type="journal article" date="2022" name="Nat. Microbiol.">
        <title>Unique mobile elements and scalable gene flow at the prokaryote-eukaryote boundary revealed by circularized Asgard archaea genomes.</title>
        <authorList>
            <person name="Wu F."/>
            <person name="Speth D.R."/>
            <person name="Philosof A."/>
            <person name="Cremiere A."/>
            <person name="Narayanan A."/>
            <person name="Barco R.A."/>
            <person name="Connon S.A."/>
            <person name="Amend J.P."/>
            <person name="Antoshechkin I.A."/>
            <person name="Orphan V.J."/>
        </authorList>
    </citation>
    <scope>NUCLEOTIDE SEQUENCE</scope>
    <source>
        <strain evidence="3">PM71</strain>
    </source>
</reference>
<dbReference type="AlphaFoldDB" id="A0A9Y1FLL5"/>
<feature type="domain" description="Cyclodeaminase/cyclohydrolase" evidence="2">
    <location>
        <begin position="11"/>
        <end position="192"/>
    </location>
</feature>
<dbReference type="Proteomes" id="UP001201020">
    <property type="component" value="Chromosome"/>
</dbReference>
<name>A0A9Y1FLL5_9ARCH</name>
<evidence type="ECO:0000256" key="1">
    <source>
        <dbReference type="SAM" id="Coils"/>
    </source>
</evidence>